<dbReference type="Proteomes" id="UP000266861">
    <property type="component" value="Unassembled WGS sequence"/>
</dbReference>
<reference evidence="1 2" key="1">
    <citation type="submission" date="2018-08" db="EMBL/GenBank/DDBJ databases">
        <title>Genome and evolution of the arbuscular mycorrhizal fungus Diversispora epigaea (formerly Glomus versiforme) and its bacterial endosymbionts.</title>
        <authorList>
            <person name="Sun X."/>
            <person name="Fei Z."/>
            <person name="Harrison M."/>
        </authorList>
    </citation>
    <scope>NUCLEOTIDE SEQUENCE [LARGE SCALE GENOMIC DNA]</scope>
    <source>
        <strain evidence="1 2">IT104</strain>
    </source>
</reference>
<comment type="caution">
    <text evidence="1">The sequence shown here is derived from an EMBL/GenBank/DDBJ whole genome shotgun (WGS) entry which is preliminary data.</text>
</comment>
<name>A0A397JPN7_9GLOM</name>
<keyword evidence="2" id="KW-1185">Reference proteome</keyword>
<organism evidence="1 2">
    <name type="scientific">Diversispora epigaea</name>
    <dbReference type="NCBI Taxonomy" id="1348612"/>
    <lineage>
        <taxon>Eukaryota</taxon>
        <taxon>Fungi</taxon>
        <taxon>Fungi incertae sedis</taxon>
        <taxon>Mucoromycota</taxon>
        <taxon>Glomeromycotina</taxon>
        <taxon>Glomeromycetes</taxon>
        <taxon>Diversisporales</taxon>
        <taxon>Diversisporaceae</taxon>
        <taxon>Diversispora</taxon>
    </lineage>
</organism>
<accession>A0A397JPN7</accession>
<protein>
    <submittedName>
        <fullName evidence="1">Uncharacterized protein</fullName>
    </submittedName>
</protein>
<evidence type="ECO:0000313" key="2">
    <source>
        <dbReference type="Proteomes" id="UP000266861"/>
    </source>
</evidence>
<evidence type="ECO:0000313" key="1">
    <source>
        <dbReference type="EMBL" id="RHZ87164.1"/>
    </source>
</evidence>
<dbReference type="AlphaFoldDB" id="A0A397JPN7"/>
<proteinExistence type="predicted"/>
<gene>
    <name evidence="1" type="ORF">Glove_40g103</name>
</gene>
<sequence>MEINLLSHNIEFILRNNVVPITITTTTTILASQRIYAESQAQNRNASSQSSQTITLFQTLTISDCISYWNQVAECAKSTKQLIILYIQDHYSCMEINLLSHNIEFILRNNVVPITITTTTTILASQRIYAESQAQNRNASSQSSQTITLFQTLTISDCISYWNQVAEWFEKLFLSTETGLSVCPQV</sequence>
<dbReference type="EMBL" id="PQFF01000038">
    <property type="protein sequence ID" value="RHZ87164.1"/>
    <property type="molecule type" value="Genomic_DNA"/>
</dbReference>